<evidence type="ECO:0000256" key="2">
    <source>
        <dbReference type="ARBA" id="ARBA00006479"/>
    </source>
</evidence>
<dbReference type="GO" id="GO:0046872">
    <property type="term" value="F:metal ion binding"/>
    <property type="evidence" value="ECO:0007669"/>
    <property type="project" value="UniProtKB-KW"/>
</dbReference>
<keyword evidence="9" id="KW-1185">Reference proteome</keyword>
<evidence type="ECO:0000313" key="8">
    <source>
        <dbReference type="EMBL" id="RKQ83816.1"/>
    </source>
</evidence>
<comment type="catalytic activity">
    <reaction evidence="7">
        <text>D-fructose + ATP = D-fructose 6-phosphate + ADP + H(+)</text>
        <dbReference type="Rhea" id="RHEA:16125"/>
        <dbReference type="ChEBI" id="CHEBI:15378"/>
        <dbReference type="ChEBI" id="CHEBI:30616"/>
        <dbReference type="ChEBI" id="CHEBI:37721"/>
        <dbReference type="ChEBI" id="CHEBI:61527"/>
        <dbReference type="ChEBI" id="CHEBI:456216"/>
        <dbReference type="EC" id="2.7.1.4"/>
    </reaction>
</comment>
<protein>
    <recommendedName>
        <fullName evidence="6">fructokinase</fullName>
        <ecNumber evidence="6">2.7.1.4</ecNumber>
    </recommendedName>
</protein>
<dbReference type="GO" id="GO:0008865">
    <property type="term" value="F:fructokinase activity"/>
    <property type="evidence" value="ECO:0007669"/>
    <property type="project" value="UniProtKB-EC"/>
</dbReference>
<sequence>MVGRYWAGIEAGGTKWLLAVGGRSGPPLCTCRIPTEDPERTVRRVAETLAAYPLVAVGLGSFGPVGVVPERPDYGVLRATPKPGWQGFPLRARLEEVLGAPVRVVTDVAAAAWGELHLGSGVGLRSLAYVTVGTGIGVAYVERGRFVGGGGHPEFGHIFLPRADGDDFPGACPYHRSCWEGLASGFAVERRTGRRGEELAEDDPVWPTVAHYVAHGLLAVTYAYAPERIVLGGGVGSRPVVLRLVRAKFSALLAGYTSFDAPMHAETYLVPPALGDRSGVLGALALAREEFPA</sequence>
<dbReference type="PANTHER" id="PTHR42742">
    <property type="entry name" value="TRANSCRIPTIONAL REPRESSOR MPRA"/>
    <property type="match status" value="1"/>
</dbReference>
<accession>A0A660KTC9</accession>
<keyword evidence="5" id="KW-0460">Magnesium</keyword>
<dbReference type="Gene3D" id="3.30.420.40">
    <property type="match status" value="2"/>
</dbReference>
<gene>
    <name evidence="8" type="ORF">C7438_1476</name>
</gene>
<evidence type="ECO:0000256" key="3">
    <source>
        <dbReference type="ARBA" id="ARBA00022723"/>
    </source>
</evidence>
<dbReference type="EMBL" id="RBIJ01000005">
    <property type="protein sequence ID" value="RKQ83816.1"/>
    <property type="molecule type" value="Genomic_DNA"/>
</dbReference>
<comment type="similarity">
    <text evidence="2">Belongs to the ROK (NagC/XylR) family.</text>
</comment>
<evidence type="ECO:0000256" key="5">
    <source>
        <dbReference type="ARBA" id="ARBA00022842"/>
    </source>
</evidence>
<comment type="cofactor">
    <cofactor evidence="1">
        <name>Mg(2+)</name>
        <dbReference type="ChEBI" id="CHEBI:18420"/>
    </cofactor>
</comment>
<dbReference type="OrthoDB" id="9810372at2"/>
<dbReference type="SUPFAM" id="SSF53067">
    <property type="entry name" value="Actin-like ATPase domain"/>
    <property type="match status" value="1"/>
</dbReference>
<proteinExistence type="inferred from homology"/>
<dbReference type="EC" id="2.7.1.4" evidence="6"/>
<dbReference type="PANTHER" id="PTHR42742:SF3">
    <property type="entry name" value="FRUCTOKINASE"/>
    <property type="match status" value="1"/>
</dbReference>
<dbReference type="Pfam" id="PF00480">
    <property type="entry name" value="ROK"/>
    <property type="match status" value="1"/>
</dbReference>
<dbReference type="InterPro" id="IPR051804">
    <property type="entry name" value="Carb_Metab_Reg_Kinase/Isom"/>
</dbReference>
<evidence type="ECO:0000313" key="9">
    <source>
        <dbReference type="Proteomes" id="UP000267019"/>
    </source>
</evidence>
<dbReference type="CDD" id="cd24067">
    <property type="entry name" value="ASKHA_NBD_ROK_BsFRK-like"/>
    <property type="match status" value="1"/>
</dbReference>
<dbReference type="RefSeq" id="WP_121444726.1">
    <property type="nucleotide sequence ID" value="NZ_RBIJ01000005.1"/>
</dbReference>
<keyword evidence="3" id="KW-0479">Metal-binding</keyword>
<comment type="caution">
    <text evidence="8">The sequence shown here is derived from an EMBL/GenBank/DDBJ whole genome shotgun (WGS) entry which is preliminary data.</text>
</comment>
<keyword evidence="8" id="KW-0808">Transferase</keyword>
<keyword evidence="8" id="KW-0418">Kinase</keyword>
<name>A0A660KTC9_9BACL</name>
<evidence type="ECO:0000256" key="4">
    <source>
        <dbReference type="ARBA" id="ARBA00022833"/>
    </source>
</evidence>
<dbReference type="InterPro" id="IPR000600">
    <property type="entry name" value="ROK"/>
</dbReference>
<organism evidence="8 9">
    <name type="scientific">Brockia lithotrophica</name>
    <dbReference type="NCBI Taxonomy" id="933949"/>
    <lineage>
        <taxon>Bacteria</taxon>
        <taxon>Bacillati</taxon>
        <taxon>Bacillota</taxon>
        <taxon>Bacilli</taxon>
        <taxon>Bacillales</taxon>
        <taxon>Bacillales Family X. Incertae Sedis</taxon>
        <taxon>Brockia</taxon>
    </lineage>
</organism>
<evidence type="ECO:0000256" key="7">
    <source>
        <dbReference type="ARBA" id="ARBA00048451"/>
    </source>
</evidence>
<reference evidence="8 9" key="1">
    <citation type="submission" date="2018-10" db="EMBL/GenBank/DDBJ databases">
        <title>Genomic Encyclopedia of Type Strains, Phase IV (KMG-IV): sequencing the most valuable type-strain genomes for metagenomic binning, comparative biology and taxonomic classification.</title>
        <authorList>
            <person name="Goeker M."/>
        </authorList>
    </citation>
    <scope>NUCLEOTIDE SEQUENCE [LARGE SCALE GENOMIC DNA]</scope>
    <source>
        <strain evidence="8 9">DSM 22653</strain>
    </source>
</reference>
<dbReference type="AlphaFoldDB" id="A0A660KTC9"/>
<dbReference type="Proteomes" id="UP000267019">
    <property type="component" value="Unassembled WGS sequence"/>
</dbReference>
<evidence type="ECO:0000256" key="1">
    <source>
        <dbReference type="ARBA" id="ARBA00001946"/>
    </source>
</evidence>
<dbReference type="InterPro" id="IPR043129">
    <property type="entry name" value="ATPase_NBD"/>
</dbReference>
<keyword evidence="4" id="KW-0862">Zinc</keyword>
<evidence type="ECO:0000256" key="6">
    <source>
        <dbReference type="ARBA" id="ARBA00038887"/>
    </source>
</evidence>